<dbReference type="Proteomes" id="UP000249417">
    <property type="component" value="Unassembled WGS sequence"/>
</dbReference>
<accession>A0A2W5MW91</accession>
<evidence type="ECO:0000313" key="2">
    <source>
        <dbReference type="Proteomes" id="UP000249417"/>
    </source>
</evidence>
<protein>
    <recommendedName>
        <fullName evidence="3">Abortive infection protein-like C-terminal domain-containing protein</fullName>
    </recommendedName>
</protein>
<organism evidence="1 2">
    <name type="scientific">Micavibrio aeruginosavorus</name>
    <dbReference type="NCBI Taxonomy" id="349221"/>
    <lineage>
        <taxon>Bacteria</taxon>
        <taxon>Pseudomonadati</taxon>
        <taxon>Bdellovibrionota</taxon>
        <taxon>Bdellovibrionia</taxon>
        <taxon>Bdellovibrionales</taxon>
        <taxon>Pseudobdellovibrionaceae</taxon>
        <taxon>Micavibrio</taxon>
    </lineage>
</organism>
<name>A0A2W5MW91_9BACT</name>
<evidence type="ECO:0000313" key="1">
    <source>
        <dbReference type="EMBL" id="PZQ45074.1"/>
    </source>
</evidence>
<proteinExistence type="predicted"/>
<comment type="caution">
    <text evidence="1">The sequence shown here is derived from an EMBL/GenBank/DDBJ whole genome shotgun (WGS) entry which is preliminary data.</text>
</comment>
<dbReference type="AlphaFoldDB" id="A0A2W5MW91"/>
<dbReference type="EMBL" id="QFQB01000064">
    <property type="protein sequence ID" value="PZQ45074.1"/>
    <property type="molecule type" value="Genomic_DNA"/>
</dbReference>
<gene>
    <name evidence="1" type="ORF">DI551_08505</name>
</gene>
<sequence length="281" mass="31651">MLNFEDSWRFTSPGPIGRGVVHDFYDFIAKIARSEQGILEHFKRFFAGAAGLTSHRSSNYSWADSDLQNYMDSAAENAPLFIEAFFDACEDLKDLENPVPVPDLRTINAVLAKHDTHFRIDPPNLVHTAGMGPVTAPEIPETLEQKTQTLIKESFEEAKKLLAEGRHRLAVQELLWLLETVTTVFQGTGEGENTIKGKYFNQLVTELRERSRGKSLDMALKWLRELHGYLSAPNGGGIRHGMHLKDGIATTPEEARYYCDLIIVNISFLLAEYKNLVKSVQ</sequence>
<reference evidence="1 2" key="1">
    <citation type="submission" date="2017-08" db="EMBL/GenBank/DDBJ databases">
        <title>Infants hospitalized years apart are colonized by the same room-sourced microbial strains.</title>
        <authorList>
            <person name="Brooks B."/>
            <person name="Olm M.R."/>
            <person name="Firek B.A."/>
            <person name="Baker R."/>
            <person name="Thomas B.C."/>
            <person name="Morowitz M.J."/>
            <person name="Banfield J.F."/>
        </authorList>
    </citation>
    <scope>NUCLEOTIDE SEQUENCE [LARGE SCALE GENOMIC DNA]</scope>
    <source>
        <strain evidence="1">S2_005_002_R2_29</strain>
    </source>
</reference>
<evidence type="ECO:0008006" key="3">
    <source>
        <dbReference type="Google" id="ProtNLM"/>
    </source>
</evidence>